<dbReference type="Gene3D" id="1.25.40.10">
    <property type="entry name" value="Tetratricopeptide repeat domain"/>
    <property type="match status" value="3"/>
</dbReference>
<feature type="region of interest" description="Disordered" evidence="2">
    <location>
        <begin position="820"/>
        <end position="857"/>
    </location>
</feature>
<feature type="signal peptide" evidence="4">
    <location>
        <begin position="1"/>
        <end position="27"/>
    </location>
</feature>
<comment type="similarity">
    <text evidence="1">Belongs to the sel-1 family.</text>
</comment>
<evidence type="ECO:0000256" key="2">
    <source>
        <dbReference type="SAM" id="MobiDB-lite"/>
    </source>
</evidence>
<proteinExistence type="inferred from homology"/>
<organism evidence="5 6">
    <name type="scientific">Ascodesmis nigricans</name>
    <dbReference type="NCBI Taxonomy" id="341454"/>
    <lineage>
        <taxon>Eukaryota</taxon>
        <taxon>Fungi</taxon>
        <taxon>Dikarya</taxon>
        <taxon>Ascomycota</taxon>
        <taxon>Pezizomycotina</taxon>
        <taxon>Pezizomycetes</taxon>
        <taxon>Pezizales</taxon>
        <taxon>Ascodesmidaceae</taxon>
        <taxon>Ascodesmis</taxon>
    </lineage>
</organism>
<dbReference type="PANTHER" id="PTHR11102:SF147">
    <property type="entry name" value="SEL1L ADAPTOR SUBUNIT OF ERAD E3 UBIQUITIN LIGASE"/>
    <property type="match status" value="1"/>
</dbReference>
<dbReference type="Pfam" id="PF08238">
    <property type="entry name" value="Sel1"/>
    <property type="match status" value="10"/>
</dbReference>
<feature type="transmembrane region" description="Helical" evidence="3">
    <location>
        <begin position="786"/>
        <end position="804"/>
    </location>
</feature>
<dbReference type="GO" id="GO:0005789">
    <property type="term" value="C:endoplasmic reticulum membrane"/>
    <property type="evidence" value="ECO:0007669"/>
    <property type="project" value="TreeGrafter"/>
</dbReference>
<protein>
    <submittedName>
        <fullName evidence="5">HCP-like protein</fullName>
    </submittedName>
</protein>
<accession>A0A4S2N2U2</accession>
<evidence type="ECO:0000256" key="3">
    <source>
        <dbReference type="SAM" id="Phobius"/>
    </source>
</evidence>
<keyword evidence="3" id="KW-0472">Membrane</keyword>
<dbReference type="InterPro" id="IPR050767">
    <property type="entry name" value="Sel1_AlgK"/>
</dbReference>
<gene>
    <name evidence="5" type="ORF">EX30DRAFT_368883</name>
</gene>
<keyword evidence="6" id="KW-1185">Reference proteome</keyword>
<dbReference type="SUPFAM" id="SSF81901">
    <property type="entry name" value="HCP-like"/>
    <property type="match status" value="3"/>
</dbReference>
<reference evidence="5 6" key="1">
    <citation type="submission" date="2019-04" db="EMBL/GenBank/DDBJ databases">
        <title>Comparative genomics and transcriptomics to analyze fruiting body development in filamentous ascomycetes.</title>
        <authorList>
            <consortium name="DOE Joint Genome Institute"/>
            <person name="Lutkenhaus R."/>
            <person name="Traeger S."/>
            <person name="Breuer J."/>
            <person name="Kuo A."/>
            <person name="Lipzen A."/>
            <person name="Pangilinan J."/>
            <person name="Dilworth D."/>
            <person name="Sandor L."/>
            <person name="Poggeler S."/>
            <person name="Barry K."/>
            <person name="Grigoriev I.V."/>
            <person name="Nowrousian M."/>
        </authorList>
    </citation>
    <scope>NUCLEOTIDE SEQUENCE [LARGE SCALE GENOMIC DNA]</scope>
    <source>
        <strain evidence="5 6">CBS 389.68</strain>
    </source>
</reference>
<dbReference type="PANTHER" id="PTHR11102">
    <property type="entry name" value="SEL-1-LIKE PROTEIN"/>
    <property type="match status" value="1"/>
</dbReference>
<name>A0A4S2N2U2_9PEZI</name>
<dbReference type="OrthoDB" id="27934at2759"/>
<dbReference type="AlphaFoldDB" id="A0A4S2N2U2"/>
<sequence>MRWSSSRTSQLCLLLAALSVLPSSSLAATTASDGTNPSTAALTSTPPSNPSAYTASPESQALVTEARRILETLDPLPSSPADSIIPGLSWGLLWRYTKTLLLWHTPETAYDAETEETKQHSAKRKTVEEAASKLEAARKLGRNDDALFLLAEMNFYGNWSHPRDYTKAFSLYKELADMADNHTAQNMVGFMYATGFRGSVKRDQAKALLYHTFAALNGNTRSEMTIAFRHYTGISAPRNCEEAAYYYKRVAEKAIDWYESGPPGGQHLQKNVYRLADDVGGVYGEGASAVSSGLNALRQRNAIDTVSDVGDIVEYLELLARKNNLPETFSLGKLYYDGSRGLPRNLPQAKHYFQKVARHYWSRDGSVLSTMPGVEKWAGRAAGYLGTMALRGEGGPQDFKLALTWFKRGLQTGDVNSMNGLGYMYLKAFGVKQDRQKAAELFKSATSYDFPAAQVNYGKLLSLSGEIDQAKRYFEAAARHRDVEAFYYLGNLNMMDTSRDRSCPLAVAYFKIVAERVENIHSPLAWANAAYERGDKESALIGYMMAAEQGYESAQANVAWILDQEKSALQLHKPFNLNSKPAAPSRSDEELALIYWTRSAKQANTDSLVKMGDYYLKGIGTEPDPEKAATCYSAASEHQASAQALWNIGWMHENGIGMAQDFHLAKRFYDLAFETNHEAYLPVTLALLKLRVRSAWNTITHGSVPGIKSTSKHPDDLNDAKVTPSFTEILKSWYKAATADIEPPQDQHFDDLDGMAHDDDHDDPHIPGDDFYGDEYLGDADLTESLIILGLAGAVALLVYYRQWRAQIAARRRRQEEIARARAEGRDPPPPPPEPQLPDIGPNGIWGDGMPGWGMPH</sequence>
<feature type="chain" id="PRO_5020375893" evidence="4">
    <location>
        <begin position="28"/>
        <end position="857"/>
    </location>
</feature>
<evidence type="ECO:0000313" key="5">
    <source>
        <dbReference type="EMBL" id="TGZ83532.1"/>
    </source>
</evidence>
<feature type="compositionally biased region" description="Polar residues" evidence="2">
    <location>
        <begin position="33"/>
        <end position="58"/>
    </location>
</feature>
<dbReference type="InterPro" id="IPR011990">
    <property type="entry name" value="TPR-like_helical_dom_sf"/>
</dbReference>
<dbReference type="SMART" id="SM00671">
    <property type="entry name" value="SEL1"/>
    <property type="match status" value="11"/>
</dbReference>
<evidence type="ECO:0000256" key="4">
    <source>
        <dbReference type="SAM" id="SignalP"/>
    </source>
</evidence>
<dbReference type="InterPro" id="IPR006597">
    <property type="entry name" value="Sel1-like"/>
</dbReference>
<keyword evidence="3" id="KW-1133">Transmembrane helix</keyword>
<dbReference type="EMBL" id="ML220113">
    <property type="protein sequence ID" value="TGZ83532.1"/>
    <property type="molecule type" value="Genomic_DNA"/>
</dbReference>
<evidence type="ECO:0000256" key="1">
    <source>
        <dbReference type="ARBA" id="ARBA00038101"/>
    </source>
</evidence>
<dbReference type="FunCoup" id="A0A4S2N2U2">
    <property type="interactions" value="311"/>
</dbReference>
<keyword evidence="4" id="KW-0732">Signal</keyword>
<dbReference type="GO" id="GO:0036503">
    <property type="term" value="P:ERAD pathway"/>
    <property type="evidence" value="ECO:0007669"/>
    <property type="project" value="TreeGrafter"/>
</dbReference>
<feature type="region of interest" description="Disordered" evidence="2">
    <location>
        <begin position="27"/>
        <end position="58"/>
    </location>
</feature>
<dbReference type="STRING" id="341454.A0A4S2N2U2"/>
<feature type="compositionally biased region" description="Gly residues" evidence="2">
    <location>
        <begin position="844"/>
        <end position="857"/>
    </location>
</feature>
<dbReference type="Proteomes" id="UP000298138">
    <property type="component" value="Unassembled WGS sequence"/>
</dbReference>
<dbReference type="InParanoid" id="A0A4S2N2U2"/>
<keyword evidence="3" id="KW-0812">Transmembrane</keyword>
<evidence type="ECO:0000313" key="6">
    <source>
        <dbReference type="Proteomes" id="UP000298138"/>
    </source>
</evidence>